<dbReference type="RefSeq" id="WP_353945504.1">
    <property type="nucleotide sequence ID" value="NZ_CP159534.1"/>
</dbReference>
<name>A0AAU8J0P8_9ACTN</name>
<dbReference type="KEGG" id="stac:ABII15_30615"/>
<accession>A0AAU8J0P8</accession>
<protein>
    <submittedName>
        <fullName evidence="3">ATP-binding protein</fullName>
    </submittedName>
</protein>
<evidence type="ECO:0000256" key="1">
    <source>
        <dbReference type="ARBA" id="ARBA00022527"/>
    </source>
</evidence>
<dbReference type="InterPro" id="IPR036890">
    <property type="entry name" value="HATPase_C_sf"/>
</dbReference>
<keyword evidence="3" id="KW-0067">ATP-binding</keyword>
<dbReference type="GO" id="GO:0004674">
    <property type="term" value="F:protein serine/threonine kinase activity"/>
    <property type="evidence" value="ECO:0007669"/>
    <property type="project" value="UniProtKB-KW"/>
</dbReference>
<dbReference type="CDD" id="cd16936">
    <property type="entry name" value="HATPase_RsbW-like"/>
    <property type="match status" value="1"/>
</dbReference>
<dbReference type="EMBL" id="CP159534">
    <property type="protein sequence ID" value="XCJ74056.1"/>
    <property type="molecule type" value="Genomic_DNA"/>
</dbReference>
<gene>
    <name evidence="3" type="ORF">ABII15_30615</name>
</gene>
<keyword evidence="3" id="KW-0547">Nucleotide-binding</keyword>
<evidence type="ECO:0000313" key="3">
    <source>
        <dbReference type="EMBL" id="XCJ74056.1"/>
    </source>
</evidence>
<keyword evidence="1" id="KW-0808">Transferase</keyword>
<keyword evidence="1" id="KW-0418">Kinase</keyword>
<dbReference type="InterPro" id="IPR050267">
    <property type="entry name" value="Anti-sigma-factor_SerPK"/>
</dbReference>
<dbReference type="GO" id="GO:0005524">
    <property type="term" value="F:ATP binding"/>
    <property type="evidence" value="ECO:0007669"/>
    <property type="project" value="UniProtKB-KW"/>
</dbReference>
<sequence>MSVADATEEPGISSADARSQVRSVLAEVCCGLPLPAARQLRDDTLLVVSELIANALRHAGGVTRFSIRLNSDELQLRVSDSSVVRPRALDVEAGQPGCYGWAMVRSLCSRLQVTTDAWGKTVTAALALPLAPQL</sequence>
<dbReference type="Pfam" id="PF13581">
    <property type="entry name" value="HATPase_c_2"/>
    <property type="match status" value="1"/>
</dbReference>
<dbReference type="InterPro" id="IPR003594">
    <property type="entry name" value="HATPase_dom"/>
</dbReference>
<dbReference type="PANTHER" id="PTHR35526:SF3">
    <property type="entry name" value="ANTI-SIGMA-F FACTOR RSBW"/>
    <property type="match status" value="1"/>
</dbReference>
<proteinExistence type="predicted"/>
<feature type="domain" description="Histidine kinase/HSP90-like ATPase" evidence="2">
    <location>
        <begin position="19"/>
        <end position="124"/>
    </location>
</feature>
<dbReference type="PANTHER" id="PTHR35526">
    <property type="entry name" value="ANTI-SIGMA-F FACTOR RSBW-RELATED"/>
    <property type="match status" value="1"/>
</dbReference>
<evidence type="ECO:0000259" key="2">
    <source>
        <dbReference type="Pfam" id="PF13581"/>
    </source>
</evidence>
<dbReference type="Gene3D" id="3.30.565.10">
    <property type="entry name" value="Histidine kinase-like ATPase, C-terminal domain"/>
    <property type="match status" value="1"/>
</dbReference>
<keyword evidence="1" id="KW-0723">Serine/threonine-protein kinase</keyword>
<dbReference type="SUPFAM" id="SSF55874">
    <property type="entry name" value="ATPase domain of HSP90 chaperone/DNA topoisomerase II/histidine kinase"/>
    <property type="match status" value="1"/>
</dbReference>
<organism evidence="3">
    <name type="scientific">Streptomyces tabacisoli</name>
    <dbReference type="NCBI Taxonomy" id="3156398"/>
    <lineage>
        <taxon>Bacteria</taxon>
        <taxon>Bacillati</taxon>
        <taxon>Actinomycetota</taxon>
        <taxon>Actinomycetes</taxon>
        <taxon>Kitasatosporales</taxon>
        <taxon>Streptomycetaceae</taxon>
        <taxon>Streptomyces</taxon>
    </lineage>
</organism>
<reference evidence="3" key="1">
    <citation type="submission" date="2024-06" db="EMBL/GenBank/DDBJ databases">
        <title>Streptomyces sp. strain HUAS MG91 genome sequences.</title>
        <authorList>
            <person name="Mo P."/>
        </authorList>
    </citation>
    <scope>NUCLEOTIDE SEQUENCE</scope>
    <source>
        <strain evidence="3">HUAS MG91</strain>
    </source>
</reference>
<dbReference type="AlphaFoldDB" id="A0AAU8J0P8"/>